<keyword evidence="2" id="KW-1185">Reference proteome</keyword>
<dbReference type="EMBL" id="JAIWYP010000007">
    <property type="protein sequence ID" value="KAH3795144.1"/>
    <property type="molecule type" value="Genomic_DNA"/>
</dbReference>
<comment type="caution">
    <text evidence="1">The sequence shown here is derived from an EMBL/GenBank/DDBJ whole genome shotgun (WGS) entry which is preliminary data.</text>
</comment>
<sequence length="78" mass="8616">MCLIRLLSAASGHGISIRGRYLSISNEELDNLVREITNGNQTLGQRMVQGQLQSLGHRVQRQRVADSLIRVDEAAVAM</sequence>
<organism evidence="1 2">
    <name type="scientific">Dreissena polymorpha</name>
    <name type="common">Zebra mussel</name>
    <name type="synonym">Mytilus polymorpha</name>
    <dbReference type="NCBI Taxonomy" id="45954"/>
    <lineage>
        <taxon>Eukaryota</taxon>
        <taxon>Metazoa</taxon>
        <taxon>Spiralia</taxon>
        <taxon>Lophotrochozoa</taxon>
        <taxon>Mollusca</taxon>
        <taxon>Bivalvia</taxon>
        <taxon>Autobranchia</taxon>
        <taxon>Heteroconchia</taxon>
        <taxon>Euheterodonta</taxon>
        <taxon>Imparidentia</taxon>
        <taxon>Neoheterodontei</taxon>
        <taxon>Myida</taxon>
        <taxon>Dreissenoidea</taxon>
        <taxon>Dreissenidae</taxon>
        <taxon>Dreissena</taxon>
    </lineage>
</organism>
<name>A0A9D4FA28_DREPO</name>
<evidence type="ECO:0000313" key="2">
    <source>
        <dbReference type="Proteomes" id="UP000828390"/>
    </source>
</evidence>
<reference evidence="1" key="2">
    <citation type="submission" date="2020-11" db="EMBL/GenBank/DDBJ databases">
        <authorList>
            <person name="McCartney M.A."/>
            <person name="Auch B."/>
            <person name="Kono T."/>
            <person name="Mallez S."/>
            <person name="Becker A."/>
            <person name="Gohl D.M."/>
            <person name="Silverstein K.A.T."/>
            <person name="Koren S."/>
            <person name="Bechman K.B."/>
            <person name="Herman A."/>
            <person name="Abrahante J.E."/>
            <person name="Garbe J."/>
        </authorList>
    </citation>
    <scope>NUCLEOTIDE SEQUENCE</scope>
    <source>
        <strain evidence="1">Duluth1</strain>
        <tissue evidence="1">Whole animal</tissue>
    </source>
</reference>
<dbReference type="AlphaFoldDB" id="A0A9D4FA28"/>
<dbReference type="Proteomes" id="UP000828390">
    <property type="component" value="Unassembled WGS sequence"/>
</dbReference>
<reference evidence="1" key="1">
    <citation type="journal article" date="2019" name="bioRxiv">
        <title>The Genome of the Zebra Mussel, Dreissena polymorpha: A Resource for Invasive Species Research.</title>
        <authorList>
            <person name="McCartney M.A."/>
            <person name="Auch B."/>
            <person name="Kono T."/>
            <person name="Mallez S."/>
            <person name="Zhang Y."/>
            <person name="Obille A."/>
            <person name="Becker A."/>
            <person name="Abrahante J.E."/>
            <person name="Garbe J."/>
            <person name="Badalamenti J.P."/>
            <person name="Herman A."/>
            <person name="Mangelson H."/>
            <person name="Liachko I."/>
            <person name="Sullivan S."/>
            <person name="Sone E.D."/>
            <person name="Koren S."/>
            <person name="Silverstein K.A.T."/>
            <person name="Beckman K.B."/>
            <person name="Gohl D.M."/>
        </authorList>
    </citation>
    <scope>NUCLEOTIDE SEQUENCE</scope>
    <source>
        <strain evidence="1">Duluth1</strain>
        <tissue evidence="1">Whole animal</tissue>
    </source>
</reference>
<accession>A0A9D4FA28</accession>
<evidence type="ECO:0000313" key="1">
    <source>
        <dbReference type="EMBL" id="KAH3795144.1"/>
    </source>
</evidence>
<protein>
    <submittedName>
        <fullName evidence="1">Uncharacterized protein</fullName>
    </submittedName>
</protein>
<gene>
    <name evidence="1" type="ORF">DPMN_148691</name>
</gene>
<proteinExistence type="predicted"/>